<dbReference type="Proteomes" id="UP001381174">
    <property type="component" value="Unassembled WGS sequence"/>
</dbReference>
<proteinExistence type="predicted"/>
<name>A0ABU8JEI8_9GAMM</name>
<dbReference type="RefSeq" id="WP_336808247.1">
    <property type="nucleotide sequence ID" value="NZ_JBBBNY010000010.1"/>
</dbReference>
<keyword evidence="3" id="KW-1185">Reference proteome</keyword>
<gene>
    <name evidence="2" type="ORF">WAT24_12645</name>
</gene>
<comment type="caution">
    <text evidence="2">The sequence shown here is derived from an EMBL/GenBank/DDBJ whole genome shotgun (WGS) entry which is preliminary data.</text>
</comment>
<dbReference type="EMBL" id="JBBBNY010000010">
    <property type="protein sequence ID" value="MEI7037609.1"/>
    <property type="molecule type" value="Genomic_DNA"/>
</dbReference>
<accession>A0ABU8JEI8</accession>
<sequence>MHPDATSAIRARLIAAMEQRAGHLHGPARRTLEARLAELRAHHADAPDAAPDATPSPGPSPLRELRDHLARGTSPERAAYPDVPALADFRELWSTLRADSRLQQSVAHTPTDAGPLNSTALASRAIALMRELSPGYLRSFLAYADDLAWLAQLGGTSPVTAPGAGATRKRARRRV</sequence>
<reference evidence="2 3" key="1">
    <citation type="journal article" date="2014" name="Int. J. Syst. Evol. Microbiol.">
        <title>Fulvimonas yonginensis sp. nov., isolated from greenhouse soil, and emended description of the genus Fulvimonas.</title>
        <authorList>
            <person name="Ahn J.H."/>
            <person name="Kim S.J."/>
            <person name="Weon H.Y."/>
            <person name="Hong S.B."/>
            <person name="Seok S.J."/>
            <person name="Kwon S.W."/>
        </authorList>
    </citation>
    <scope>NUCLEOTIDE SEQUENCE [LARGE SCALE GENOMIC DNA]</scope>
    <source>
        <strain evidence="2 3">KACC 16952</strain>
    </source>
</reference>
<feature type="region of interest" description="Disordered" evidence="1">
    <location>
        <begin position="45"/>
        <end position="65"/>
    </location>
</feature>
<evidence type="ECO:0000256" key="1">
    <source>
        <dbReference type="SAM" id="MobiDB-lite"/>
    </source>
</evidence>
<organism evidence="2 3">
    <name type="scientific">Fulvimonas yonginensis</name>
    <dbReference type="NCBI Taxonomy" id="1495200"/>
    <lineage>
        <taxon>Bacteria</taxon>
        <taxon>Pseudomonadati</taxon>
        <taxon>Pseudomonadota</taxon>
        <taxon>Gammaproteobacteria</taxon>
        <taxon>Lysobacterales</taxon>
        <taxon>Rhodanobacteraceae</taxon>
        <taxon>Fulvimonas</taxon>
    </lineage>
</organism>
<protein>
    <submittedName>
        <fullName evidence="2">DUF2894 domain-containing protein</fullName>
    </submittedName>
</protein>
<dbReference type="InterPro" id="IPR021549">
    <property type="entry name" value="DUF2894"/>
</dbReference>
<dbReference type="Pfam" id="PF11445">
    <property type="entry name" value="DUF2894"/>
    <property type="match status" value="1"/>
</dbReference>
<evidence type="ECO:0000313" key="3">
    <source>
        <dbReference type="Proteomes" id="UP001381174"/>
    </source>
</evidence>
<evidence type="ECO:0000313" key="2">
    <source>
        <dbReference type="EMBL" id="MEI7037609.1"/>
    </source>
</evidence>